<evidence type="ECO:0000313" key="3">
    <source>
        <dbReference type="Proteomes" id="UP000821853"/>
    </source>
</evidence>
<sequence length="119" mass="13200">MSAVWKGRRNGRKKVQGSHPVRPAKETVGAQARRTGEETRSGGPQPNHQRIATGKPKGPEPGSREAHVSKSKQVEEPIRLLFSPATSEELNEIDFQKLVVETAAVSMHGRETRRRTDQI</sequence>
<keyword evidence="3" id="KW-1185">Reference proteome</keyword>
<name>A0A9J6FX51_HAELO</name>
<evidence type="ECO:0000256" key="1">
    <source>
        <dbReference type="SAM" id="MobiDB-lite"/>
    </source>
</evidence>
<dbReference type="Proteomes" id="UP000821853">
    <property type="component" value="Chromosome 2"/>
</dbReference>
<organism evidence="2 3">
    <name type="scientific">Haemaphysalis longicornis</name>
    <name type="common">Bush tick</name>
    <dbReference type="NCBI Taxonomy" id="44386"/>
    <lineage>
        <taxon>Eukaryota</taxon>
        <taxon>Metazoa</taxon>
        <taxon>Ecdysozoa</taxon>
        <taxon>Arthropoda</taxon>
        <taxon>Chelicerata</taxon>
        <taxon>Arachnida</taxon>
        <taxon>Acari</taxon>
        <taxon>Parasitiformes</taxon>
        <taxon>Ixodida</taxon>
        <taxon>Ixodoidea</taxon>
        <taxon>Ixodidae</taxon>
        <taxon>Haemaphysalinae</taxon>
        <taxon>Haemaphysalis</taxon>
    </lineage>
</organism>
<proteinExistence type="predicted"/>
<dbReference type="VEuPathDB" id="VectorBase:HLOH_063113"/>
<protein>
    <submittedName>
        <fullName evidence="2">Uncharacterized protein</fullName>
    </submittedName>
</protein>
<feature type="region of interest" description="Disordered" evidence="1">
    <location>
        <begin position="1"/>
        <end position="76"/>
    </location>
</feature>
<feature type="compositionally biased region" description="Basic and acidic residues" evidence="1">
    <location>
        <begin position="62"/>
        <end position="76"/>
    </location>
</feature>
<reference evidence="2 3" key="1">
    <citation type="journal article" date="2020" name="Cell">
        <title>Large-Scale Comparative Analyses of Tick Genomes Elucidate Their Genetic Diversity and Vector Capacities.</title>
        <authorList>
            <consortium name="Tick Genome and Microbiome Consortium (TIGMIC)"/>
            <person name="Jia N."/>
            <person name="Wang J."/>
            <person name="Shi W."/>
            <person name="Du L."/>
            <person name="Sun Y."/>
            <person name="Zhan W."/>
            <person name="Jiang J.F."/>
            <person name="Wang Q."/>
            <person name="Zhang B."/>
            <person name="Ji P."/>
            <person name="Bell-Sakyi L."/>
            <person name="Cui X.M."/>
            <person name="Yuan T.T."/>
            <person name="Jiang B.G."/>
            <person name="Yang W.F."/>
            <person name="Lam T.T."/>
            <person name="Chang Q.C."/>
            <person name="Ding S.J."/>
            <person name="Wang X.J."/>
            <person name="Zhu J.G."/>
            <person name="Ruan X.D."/>
            <person name="Zhao L."/>
            <person name="Wei J.T."/>
            <person name="Ye R.Z."/>
            <person name="Que T.C."/>
            <person name="Du C.H."/>
            <person name="Zhou Y.H."/>
            <person name="Cheng J.X."/>
            <person name="Dai P.F."/>
            <person name="Guo W.B."/>
            <person name="Han X.H."/>
            <person name="Huang E.J."/>
            <person name="Li L.F."/>
            <person name="Wei W."/>
            <person name="Gao Y.C."/>
            <person name="Liu J.Z."/>
            <person name="Shao H.Z."/>
            <person name="Wang X."/>
            <person name="Wang C.C."/>
            <person name="Yang T.C."/>
            <person name="Huo Q.B."/>
            <person name="Li W."/>
            <person name="Chen H.Y."/>
            <person name="Chen S.E."/>
            <person name="Zhou L.G."/>
            <person name="Ni X.B."/>
            <person name="Tian J.H."/>
            <person name="Sheng Y."/>
            <person name="Liu T."/>
            <person name="Pan Y.S."/>
            <person name="Xia L.Y."/>
            <person name="Li J."/>
            <person name="Zhao F."/>
            <person name="Cao W.C."/>
        </authorList>
    </citation>
    <scope>NUCLEOTIDE SEQUENCE [LARGE SCALE GENOMIC DNA]</scope>
    <source>
        <strain evidence="2">HaeL-2018</strain>
    </source>
</reference>
<feature type="compositionally biased region" description="Basic residues" evidence="1">
    <location>
        <begin position="1"/>
        <end position="16"/>
    </location>
</feature>
<gene>
    <name evidence="2" type="ORF">HPB48_007805</name>
</gene>
<dbReference type="AlphaFoldDB" id="A0A9J6FX51"/>
<dbReference type="EMBL" id="JABSTR010000004">
    <property type="protein sequence ID" value="KAH9367693.1"/>
    <property type="molecule type" value="Genomic_DNA"/>
</dbReference>
<comment type="caution">
    <text evidence="2">The sequence shown here is derived from an EMBL/GenBank/DDBJ whole genome shotgun (WGS) entry which is preliminary data.</text>
</comment>
<accession>A0A9J6FX51</accession>
<evidence type="ECO:0000313" key="2">
    <source>
        <dbReference type="EMBL" id="KAH9367693.1"/>
    </source>
</evidence>